<sequence length="163" mass="18328">MFKKLIALIDYLTFNGQSRVLSPFAGTLIPSKLINNVNISHNVIGISIGVIPTSNEVHAPITGQIKKISRYHNGLTISNETFFVILNFGLLRDKYPLSAFNLNIKEGDNVKEGELLLTFDREELFKIDRNFICTLTLKQKKSEITYGFGSFKSVDFNSVLVNI</sequence>
<dbReference type="PANTHER" id="PTHR45008:SF1">
    <property type="entry name" value="PTS SYSTEM GLUCOSE-SPECIFIC EIIA COMPONENT"/>
    <property type="match status" value="1"/>
</dbReference>
<dbReference type="InterPro" id="IPR050890">
    <property type="entry name" value="PTS_EIIA_component"/>
</dbReference>
<dbReference type="SUPFAM" id="SSF51261">
    <property type="entry name" value="Duplicated hybrid motif"/>
    <property type="match status" value="1"/>
</dbReference>
<dbReference type="PANTHER" id="PTHR45008">
    <property type="entry name" value="PTS SYSTEM GLUCOSE-SPECIFIC EIIA COMPONENT"/>
    <property type="match status" value="1"/>
</dbReference>
<dbReference type="RefSeq" id="WP_219935756.1">
    <property type="nucleotide sequence ID" value="NZ_JAGFNY010000001.1"/>
</dbReference>
<evidence type="ECO:0000256" key="8">
    <source>
        <dbReference type="ARBA" id="ARBA00042296"/>
    </source>
</evidence>
<keyword evidence="3 12" id="KW-0762">Sugar transport</keyword>
<feature type="domain" description="PTS EIIA type-1" evidence="11">
    <location>
        <begin position="35"/>
        <end position="139"/>
    </location>
</feature>
<dbReference type="InterPro" id="IPR001127">
    <property type="entry name" value="PTS_EIIA_1_perm"/>
</dbReference>
<keyword evidence="5" id="KW-0598">Phosphotransferase system</keyword>
<evidence type="ECO:0000313" key="13">
    <source>
        <dbReference type="Proteomes" id="UP000731465"/>
    </source>
</evidence>
<evidence type="ECO:0000256" key="1">
    <source>
        <dbReference type="ARBA" id="ARBA00004496"/>
    </source>
</evidence>
<dbReference type="EMBL" id="JAGFNY010000001">
    <property type="protein sequence ID" value="MBW7569331.1"/>
    <property type="molecule type" value="Genomic_DNA"/>
</dbReference>
<dbReference type="PROSITE" id="PS51093">
    <property type="entry name" value="PTS_EIIA_TYPE_1"/>
    <property type="match status" value="1"/>
</dbReference>
<name>A0ABS7DDZ3_9GAMM</name>
<evidence type="ECO:0000256" key="3">
    <source>
        <dbReference type="ARBA" id="ARBA00022597"/>
    </source>
</evidence>
<evidence type="ECO:0000256" key="6">
    <source>
        <dbReference type="ARBA" id="ARBA00022777"/>
    </source>
</evidence>
<organism evidence="12 13">
    <name type="scientific">Succinivibrio faecicola</name>
    <dbReference type="NCBI Taxonomy" id="2820300"/>
    <lineage>
        <taxon>Bacteria</taxon>
        <taxon>Pseudomonadati</taxon>
        <taxon>Pseudomonadota</taxon>
        <taxon>Gammaproteobacteria</taxon>
        <taxon>Aeromonadales</taxon>
        <taxon>Succinivibrionaceae</taxon>
        <taxon>Succinivibrio</taxon>
    </lineage>
</organism>
<protein>
    <recommendedName>
        <fullName evidence="7">PTS system glucose-specific EIIA component</fullName>
    </recommendedName>
    <alternativeName>
        <fullName evidence="10">EIIA-Glc</fullName>
    </alternativeName>
    <alternativeName>
        <fullName evidence="9">EIII-Glc</fullName>
    </alternativeName>
    <alternativeName>
        <fullName evidence="8">Glucose-specific phosphotransferase enzyme IIA component</fullName>
    </alternativeName>
</protein>
<keyword evidence="13" id="KW-1185">Reference proteome</keyword>
<keyword evidence="4" id="KW-0808">Transferase</keyword>
<dbReference type="InterPro" id="IPR011055">
    <property type="entry name" value="Dup_hybrid_motif"/>
</dbReference>
<reference evidence="12 13" key="1">
    <citation type="submission" date="2021-03" db="EMBL/GenBank/DDBJ databases">
        <title>Succinivibrio sp. nov. isolated from feces of cow.</title>
        <authorList>
            <person name="Choi J.-Y."/>
        </authorList>
    </citation>
    <scope>NUCLEOTIDE SEQUENCE [LARGE SCALE GENOMIC DNA]</scope>
    <source>
        <strain evidence="12 13">AGMB01872</strain>
    </source>
</reference>
<evidence type="ECO:0000313" key="12">
    <source>
        <dbReference type="EMBL" id="MBW7569331.1"/>
    </source>
</evidence>
<keyword evidence="6" id="KW-0418">Kinase</keyword>
<evidence type="ECO:0000256" key="5">
    <source>
        <dbReference type="ARBA" id="ARBA00022683"/>
    </source>
</evidence>
<evidence type="ECO:0000256" key="2">
    <source>
        <dbReference type="ARBA" id="ARBA00022448"/>
    </source>
</evidence>
<evidence type="ECO:0000256" key="4">
    <source>
        <dbReference type="ARBA" id="ARBA00022679"/>
    </source>
</evidence>
<dbReference type="Gene3D" id="2.70.70.10">
    <property type="entry name" value="Glucose Permease (Domain IIA)"/>
    <property type="match status" value="1"/>
</dbReference>
<keyword evidence="2" id="KW-0813">Transport</keyword>
<dbReference type="Proteomes" id="UP000731465">
    <property type="component" value="Unassembled WGS sequence"/>
</dbReference>
<proteinExistence type="predicted"/>
<gene>
    <name evidence="12" type="ORF">J5V48_00275</name>
</gene>
<comment type="caution">
    <text evidence="12">The sequence shown here is derived from an EMBL/GenBank/DDBJ whole genome shotgun (WGS) entry which is preliminary data.</text>
</comment>
<evidence type="ECO:0000259" key="11">
    <source>
        <dbReference type="PROSITE" id="PS51093"/>
    </source>
</evidence>
<accession>A0ABS7DDZ3</accession>
<evidence type="ECO:0000256" key="9">
    <source>
        <dbReference type="ARBA" id="ARBA00042526"/>
    </source>
</evidence>
<evidence type="ECO:0000256" key="7">
    <source>
        <dbReference type="ARBA" id="ARBA00039163"/>
    </source>
</evidence>
<comment type="subcellular location">
    <subcellularLocation>
        <location evidence="1">Cytoplasm</location>
    </subcellularLocation>
</comment>
<evidence type="ECO:0000256" key="10">
    <source>
        <dbReference type="ARBA" id="ARBA00042873"/>
    </source>
</evidence>
<dbReference type="Pfam" id="PF00358">
    <property type="entry name" value="PTS_EIIA_1"/>
    <property type="match status" value="1"/>
</dbReference>